<dbReference type="EMBL" id="AP027924">
    <property type="protein sequence ID" value="BED92233.1"/>
    <property type="molecule type" value="Genomic_DNA"/>
</dbReference>
<dbReference type="AlphaFoldDB" id="A0AA48KXB5"/>
<dbReference type="Proteomes" id="UP001337580">
    <property type="component" value="Chromosome"/>
</dbReference>
<organism evidence="2">
    <name type="scientific">Candidatus Improbicoccus pseudotrichonymphae</name>
    <dbReference type="NCBI Taxonomy" id="3033792"/>
    <lineage>
        <taxon>Bacteria</taxon>
        <taxon>Bacillati</taxon>
        <taxon>Bacillota</taxon>
        <taxon>Clostridia</taxon>
        <taxon>Candidatus Improbicoccus</taxon>
    </lineage>
</organism>
<reference evidence="2" key="1">
    <citation type="journal article" date="2023" name="ISME J.">
        <title>Emergence of putative energy parasites within Clostridia revealed by genome analysis of a novel endosymbiotic clade.</title>
        <authorList>
            <person name="Takahashi K."/>
            <person name="Kuwahara H."/>
            <person name="Horikawa Y."/>
            <person name="Izawa K."/>
            <person name="Kato D."/>
            <person name="Inagaki T."/>
            <person name="Yuki M."/>
            <person name="Ohkuma M."/>
            <person name="Hongoh Y."/>
        </authorList>
    </citation>
    <scope>NUCLEOTIDE SEQUENCE</scope>
    <source>
        <strain evidence="2">CfP3-15</strain>
    </source>
</reference>
<name>A0AA48KXB5_9FIRM</name>
<feature type="transmembrane region" description="Helical" evidence="1">
    <location>
        <begin position="400"/>
        <end position="420"/>
    </location>
</feature>
<proteinExistence type="predicted"/>
<keyword evidence="1" id="KW-1133">Transmembrane helix</keyword>
<sequence>MSISKKIYSLLLCLLFAFTLGFYDLVKSEANGKVIPVTLSGNIPFKVSYHDYGDANVSGEPIDVTFNLPVTIKIPLSVDAVNASKVKVSGNISAVANFAGLLPKDLAQAATDETKAMLNNKEISIAFDGEGAMSGSYGAVSISLIVRGNLINFLIGLARNGFNFSSVFSPAGITTRENSAVDDSFHVVVGSQGELGVTDNKAWFKTKENKVAVVPISEFVPYAGILDLSFGEVEITEDVSEVLDLLKNNSDNTENINYTFDQWSNGVRVRATENVFPEGSRLVAKKAEDNDEWYKKNIDNFSEVEHFLGYDIKVTDPYGKELQPNGKVEVWLEIPSHYDSVDQIHVNFVSEGKDEIFNDDKVEQHENKKYYVFQTTHFSPYAIVDELSASEKISNPKTGSALPCNLIIASLVSLSLMFVLGKKRKYRYVNHV</sequence>
<keyword evidence="1" id="KW-0812">Transmembrane</keyword>
<dbReference type="KEGG" id="ips:CfP315_0839"/>
<accession>A0AA48KXB5</accession>
<evidence type="ECO:0000256" key="1">
    <source>
        <dbReference type="SAM" id="Phobius"/>
    </source>
</evidence>
<evidence type="ECO:0000313" key="2">
    <source>
        <dbReference type="EMBL" id="BED92233.1"/>
    </source>
</evidence>
<protein>
    <submittedName>
        <fullName evidence="2">Uncharacterized protein</fullName>
    </submittedName>
</protein>
<gene>
    <name evidence="2" type="ORF">CfP315_0839</name>
</gene>
<keyword evidence="1" id="KW-0472">Membrane</keyword>